<dbReference type="EMBL" id="CP124756">
    <property type="protein sequence ID" value="WGZ92895.1"/>
    <property type="molecule type" value="Genomic_DNA"/>
</dbReference>
<accession>A0AA95KKG1</accession>
<dbReference type="Pfam" id="PF03235">
    <property type="entry name" value="GmrSD_N"/>
    <property type="match status" value="1"/>
</dbReference>
<sequence>MSEQIANDKLVPVKDLLNKKFLIPSYQRGYRWTCRQVNDLLDDILEFSKNNVDSYYCLQPLIVKEIENGEYQGFWEVIDGQQRLTTIHIIFSYLSFKEKLPVCIDLENFEIRYETREQQGHSSAVFLKEINEKSKPEAENNVDFLHMFYAYNTIEKWCGIYEINVGDLLNNVKFIWYDVNKEEDSHEVFARFNMGKIQLTNAELIKALFLQQKNFGDHAETIRRKQLEIAMEWDTIELSLQDDDFWYFLNKKKCETPTRIEFIFDLISKKQEKSDKDHSFRYFYGKLKAKNGIQLSKDLHEEWMKVKNYHLVFREWFEDDELYQMVGFLIAAKKCEISDLKIEYETKSKVDFKTDLKEKIKNTLELSKPKSDFIDGLSYDKNKELIKNILLWFNIKHTSLQYENNKIYRFPFGYYNRENISWSLEHIHAQNSEELKTKKEWERWFKDHHGVLKELQEKTNLQSEVDKKEVDKIIHELSNFYDDENEKLNGISELKDEQEISRDIIDQYSKIKDMVFSLFDKCFHHNLHGIGNLALLDSRSNTKLSNSIFIVKRQNIIDIDKAGSRIFVPPCTRYVFMKYFTKYPSQFYYWGKNDADDYIKAIKVTLEASLLADEGKNK</sequence>
<dbReference type="InterPro" id="IPR004919">
    <property type="entry name" value="GmrSD_N"/>
</dbReference>
<dbReference type="KEGG" id="tput:QJT81_13795"/>
<dbReference type="CDD" id="cd16387">
    <property type="entry name" value="ParB_N_Srx"/>
    <property type="match status" value="1"/>
</dbReference>
<proteinExistence type="predicted"/>
<name>A0AA95KKG1_9GAMM</name>
<feature type="domain" description="GmrSD restriction endonucleases N-terminal" evidence="1">
    <location>
        <begin position="13"/>
        <end position="210"/>
    </location>
</feature>
<dbReference type="PANTHER" id="PTHR35149">
    <property type="entry name" value="SLL5132 PROTEIN"/>
    <property type="match status" value="1"/>
</dbReference>
<dbReference type="Proteomes" id="UP001301326">
    <property type="component" value="Chromosome"/>
</dbReference>
<reference evidence="2" key="1">
    <citation type="journal article" date="2023" name="Int. J. Mol. Sci.">
        <title>Metagenomics Revealed a New Genus 'Candidatus Thiocaldithrix dubininis' gen. nov., sp. nov. and a New Species 'Candidatus Thiothrix putei' sp. nov. in the Family Thiotrichaceae, Some Members of Which Have Traits of Both Na+- and H+-Motive Energetics.</title>
        <authorList>
            <person name="Ravin N.V."/>
            <person name="Muntyan M.S."/>
            <person name="Smolyakov D.D."/>
            <person name="Rudenko T.S."/>
            <person name="Beletsky A.V."/>
            <person name="Mardanov A.V."/>
            <person name="Grabovich M.Y."/>
        </authorList>
    </citation>
    <scope>NUCLEOTIDE SEQUENCE</scope>
    <source>
        <strain evidence="2">GKL-02</strain>
    </source>
</reference>
<evidence type="ECO:0000259" key="1">
    <source>
        <dbReference type="Pfam" id="PF03235"/>
    </source>
</evidence>
<gene>
    <name evidence="2" type="ORF">QJT81_13795</name>
</gene>
<dbReference type="AlphaFoldDB" id="A0AA95KKG1"/>
<organism evidence="2">
    <name type="scientific">Candidatus Thiothrix putei</name>
    <dbReference type="NCBI Taxonomy" id="3080811"/>
    <lineage>
        <taxon>Bacteria</taxon>
        <taxon>Pseudomonadati</taxon>
        <taxon>Pseudomonadota</taxon>
        <taxon>Gammaproteobacteria</taxon>
        <taxon>Thiotrichales</taxon>
        <taxon>Thiotrichaceae</taxon>
        <taxon>Thiothrix</taxon>
    </lineage>
</organism>
<protein>
    <submittedName>
        <fullName evidence="2">DUF262 domain-containing protein</fullName>
    </submittedName>
</protein>
<evidence type="ECO:0000313" key="2">
    <source>
        <dbReference type="EMBL" id="WGZ92895.1"/>
    </source>
</evidence>
<reference evidence="2" key="2">
    <citation type="submission" date="2023-04" db="EMBL/GenBank/DDBJ databases">
        <authorList>
            <person name="Beletskiy A.V."/>
            <person name="Mardanov A.V."/>
            <person name="Ravin N.V."/>
        </authorList>
    </citation>
    <scope>NUCLEOTIDE SEQUENCE</scope>
    <source>
        <strain evidence="2">GKL-02</strain>
    </source>
</reference>
<dbReference type="PANTHER" id="PTHR35149:SF1">
    <property type="entry name" value="DUF5655 DOMAIN-CONTAINING PROTEIN"/>
    <property type="match status" value="1"/>
</dbReference>